<gene>
    <name evidence="4" type="ORF">FR698_11280</name>
</gene>
<keyword evidence="5" id="KW-1185">Reference proteome</keyword>
<feature type="chain" id="PRO_5022830604" evidence="2">
    <location>
        <begin position="26"/>
        <end position="292"/>
    </location>
</feature>
<dbReference type="FunCoup" id="A0A5C7EIV7">
    <property type="interactions" value="25"/>
</dbReference>
<sequence>MKRALSRLAASALLAALALALPLHAQAPVPELRARVTDLAGMLSDAQRQALAQRLAAFEKKKGSQIAVLIVPTVRPETIEQYAIRVAEQWKLGRKGVDDGVLVLVARDDRQLRIEVGYGLEGVLSDALAKRIIAEVMVPYFREGDFYGGLSAGIERIIGVIEGEPLPPPRESKPFRGPSASMLEFLFVAGFLLATIGGAVLRALFGRLPAAALVGTGMGLLGWLWLGSFLVASVVGVAAFVFTLTGSTPRRATRGSGGWPGAGGYGWGGGWSGGGFSGGGGSFGGGGASGRW</sequence>
<comment type="caution">
    <text evidence="4">The sequence shown here is derived from an EMBL/GenBank/DDBJ whole genome shotgun (WGS) entry which is preliminary data.</text>
</comment>
<dbReference type="InterPro" id="IPR007621">
    <property type="entry name" value="TPM_dom"/>
</dbReference>
<evidence type="ECO:0000313" key="4">
    <source>
        <dbReference type="EMBL" id="TXF11289.1"/>
    </source>
</evidence>
<evidence type="ECO:0000256" key="2">
    <source>
        <dbReference type="SAM" id="SignalP"/>
    </source>
</evidence>
<keyword evidence="1" id="KW-0812">Transmembrane</keyword>
<dbReference type="InParanoid" id="A0A5C7EIV7"/>
<keyword evidence="1" id="KW-1133">Transmembrane helix</keyword>
<dbReference type="OrthoDB" id="5294988at2"/>
<reference evidence="4 5" key="1">
    <citation type="submission" date="2019-08" db="EMBL/GenBank/DDBJ databases">
        <title>Pelomicrobium methylotrophicum gen. nov., sp. nov. a moderately thermophilic, facultatively anaerobic, lithoautotrophic and methylotrophic bacterium isolated from a terrestrial mud volcano.</title>
        <authorList>
            <person name="Slobodkina G.B."/>
            <person name="Merkel A.Y."/>
            <person name="Slobodkin A.I."/>
        </authorList>
    </citation>
    <scope>NUCLEOTIDE SEQUENCE [LARGE SCALE GENOMIC DNA]</scope>
    <source>
        <strain evidence="4 5">SM250</strain>
    </source>
</reference>
<dbReference type="PANTHER" id="PTHR30373:SF2">
    <property type="entry name" value="UPF0603 PROTEIN YGCG"/>
    <property type="match status" value="1"/>
</dbReference>
<dbReference type="Proteomes" id="UP000321201">
    <property type="component" value="Unassembled WGS sequence"/>
</dbReference>
<proteinExistence type="predicted"/>
<dbReference type="EMBL" id="VPFL01000015">
    <property type="protein sequence ID" value="TXF11289.1"/>
    <property type="molecule type" value="Genomic_DNA"/>
</dbReference>
<feature type="domain" description="TPM" evidence="3">
    <location>
        <begin position="36"/>
        <end position="159"/>
    </location>
</feature>
<dbReference type="AlphaFoldDB" id="A0A5C7EIV7"/>
<keyword evidence="2" id="KW-0732">Signal</keyword>
<dbReference type="RefSeq" id="WP_147800305.1">
    <property type="nucleotide sequence ID" value="NZ_VPFL01000015.1"/>
</dbReference>
<organism evidence="4 5">
    <name type="scientific">Pelomicrobium methylotrophicum</name>
    <dbReference type="NCBI Taxonomy" id="2602750"/>
    <lineage>
        <taxon>Bacteria</taxon>
        <taxon>Pseudomonadati</taxon>
        <taxon>Pseudomonadota</taxon>
        <taxon>Hydrogenophilia</taxon>
        <taxon>Hydrogenophilia incertae sedis</taxon>
        <taxon>Pelomicrobium</taxon>
    </lineage>
</organism>
<dbReference type="Gene3D" id="3.10.310.50">
    <property type="match status" value="1"/>
</dbReference>
<evidence type="ECO:0000313" key="5">
    <source>
        <dbReference type="Proteomes" id="UP000321201"/>
    </source>
</evidence>
<name>A0A5C7EIV7_9PROT</name>
<dbReference type="PANTHER" id="PTHR30373">
    <property type="entry name" value="UPF0603 PROTEIN YGCG"/>
    <property type="match status" value="1"/>
</dbReference>
<evidence type="ECO:0000256" key="1">
    <source>
        <dbReference type="SAM" id="Phobius"/>
    </source>
</evidence>
<feature type="signal peptide" evidence="2">
    <location>
        <begin position="1"/>
        <end position="25"/>
    </location>
</feature>
<accession>A0A5C7EIV7</accession>
<feature type="transmembrane region" description="Helical" evidence="1">
    <location>
        <begin position="185"/>
        <end position="205"/>
    </location>
</feature>
<feature type="transmembrane region" description="Helical" evidence="1">
    <location>
        <begin position="217"/>
        <end position="242"/>
    </location>
</feature>
<evidence type="ECO:0000259" key="3">
    <source>
        <dbReference type="Pfam" id="PF04536"/>
    </source>
</evidence>
<keyword evidence="1" id="KW-0472">Membrane</keyword>
<dbReference type="Pfam" id="PF04536">
    <property type="entry name" value="TPM_phosphatase"/>
    <property type="match status" value="1"/>
</dbReference>
<protein>
    <submittedName>
        <fullName evidence="4">YgcG family protein</fullName>
    </submittedName>
</protein>